<dbReference type="Proteomes" id="UP001156690">
    <property type="component" value="Unassembled WGS sequence"/>
</dbReference>
<dbReference type="CDD" id="cd07067">
    <property type="entry name" value="HP_PGM_like"/>
    <property type="match status" value="1"/>
</dbReference>
<evidence type="ECO:0000313" key="2">
    <source>
        <dbReference type="Proteomes" id="UP001156690"/>
    </source>
</evidence>
<gene>
    <name evidence="1" type="ORF">GCM10007932_49610</name>
</gene>
<name>A0AAV5NZ52_9VIBR</name>
<dbReference type="InterPro" id="IPR029033">
    <property type="entry name" value="His_PPase_superfam"/>
</dbReference>
<proteinExistence type="predicted"/>
<organism evidence="1 2">
    <name type="scientific">Vibrio penaeicida</name>
    <dbReference type="NCBI Taxonomy" id="104609"/>
    <lineage>
        <taxon>Bacteria</taxon>
        <taxon>Pseudomonadati</taxon>
        <taxon>Pseudomonadota</taxon>
        <taxon>Gammaproteobacteria</taxon>
        <taxon>Vibrionales</taxon>
        <taxon>Vibrionaceae</taxon>
        <taxon>Vibrio</taxon>
    </lineage>
</organism>
<evidence type="ECO:0000313" key="1">
    <source>
        <dbReference type="EMBL" id="GLQ75599.1"/>
    </source>
</evidence>
<dbReference type="InterPro" id="IPR013078">
    <property type="entry name" value="His_Pase_superF_clade-1"/>
</dbReference>
<accession>A0AAV5NZ52</accession>
<comment type="caution">
    <text evidence="1">The sequence shown here is derived from an EMBL/GenBank/DDBJ whole genome shotgun (WGS) entry which is preliminary data.</text>
</comment>
<dbReference type="PANTHER" id="PTHR48100:SF1">
    <property type="entry name" value="HISTIDINE PHOSPHATASE FAMILY PROTEIN-RELATED"/>
    <property type="match status" value="1"/>
</dbReference>
<dbReference type="AlphaFoldDB" id="A0AAV5NZ52"/>
<dbReference type="Pfam" id="PF00300">
    <property type="entry name" value="His_Phos_1"/>
    <property type="match status" value="1"/>
</dbReference>
<sequence length="216" mass="23833">MKTPTNYNIYLVRHGKVTGEPALNGWTDAKVPETAQSQIASDLVSEIGTFNSIISSPLSRCLNLAKLISSGKDSTVKDSAQPSASVEVSEAFKEMFFGDLDGKPFNAIESKWHLLDDFWRDPAGHPLPNAETLEEFHQRVEAKWRSLTQTCQQDTVVVTHGGVIRIILASILGLDWRNPALYSTLLIANASVTHIELCKAEQVFVKVRSVGVTIRK</sequence>
<dbReference type="EMBL" id="BSNX01000074">
    <property type="protein sequence ID" value="GLQ75599.1"/>
    <property type="molecule type" value="Genomic_DNA"/>
</dbReference>
<dbReference type="Gene3D" id="3.40.50.1240">
    <property type="entry name" value="Phosphoglycerate mutase-like"/>
    <property type="match status" value="1"/>
</dbReference>
<keyword evidence="2" id="KW-1185">Reference proteome</keyword>
<dbReference type="PANTHER" id="PTHR48100">
    <property type="entry name" value="BROAD-SPECIFICITY PHOSPHATASE YOR283W-RELATED"/>
    <property type="match status" value="1"/>
</dbReference>
<protein>
    <submittedName>
        <fullName evidence="1">Alpha-ribazole phosphatase</fullName>
    </submittedName>
</protein>
<dbReference type="InterPro" id="IPR050275">
    <property type="entry name" value="PGM_Phosphatase"/>
</dbReference>
<dbReference type="GO" id="GO:0005737">
    <property type="term" value="C:cytoplasm"/>
    <property type="evidence" value="ECO:0007669"/>
    <property type="project" value="TreeGrafter"/>
</dbReference>
<dbReference type="RefSeq" id="WP_126609740.1">
    <property type="nucleotide sequence ID" value="NZ_AP025144.1"/>
</dbReference>
<dbReference type="GO" id="GO:0016791">
    <property type="term" value="F:phosphatase activity"/>
    <property type="evidence" value="ECO:0007669"/>
    <property type="project" value="TreeGrafter"/>
</dbReference>
<reference evidence="2" key="1">
    <citation type="journal article" date="2019" name="Int. J. Syst. Evol. Microbiol.">
        <title>The Global Catalogue of Microorganisms (GCM) 10K type strain sequencing project: providing services to taxonomists for standard genome sequencing and annotation.</title>
        <authorList>
            <consortium name="The Broad Institute Genomics Platform"/>
            <consortium name="The Broad Institute Genome Sequencing Center for Infectious Disease"/>
            <person name="Wu L."/>
            <person name="Ma J."/>
        </authorList>
    </citation>
    <scope>NUCLEOTIDE SEQUENCE [LARGE SCALE GENOMIC DNA]</scope>
    <source>
        <strain evidence="2">NBRC 15640</strain>
    </source>
</reference>
<dbReference type="SMART" id="SM00855">
    <property type="entry name" value="PGAM"/>
    <property type="match status" value="1"/>
</dbReference>
<dbReference type="SUPFAM" id="SSF53254">
    <property type="entry name" value="Phosphoglycerate mutase-like"/>
    <property type="match status" value="1"/>
</dbReference>